<name>A0ABU2PRI0_9ACTN</name>
<evidence type="ECO:0000256" key="1">
    <source>
        <dbReference type="SAM" id="Phobius"/>
    </source>
</evidence>
<protein>
    <recommendedName>
        <fullName evidence="4">Septum formation-related domain-containing protein</fullName>
    </recommendedName>
</protein>
<gene>
    <name evidence="2" type="ORF">RM705_06035</name>
</gene>
<sequence>MAAGSGERVAGRTRWGKFALIVILPALVLIPLLVVFVGIVFSESDDRPLGGAAQEVPCANVLRFGGAALPPGAQPAGICTREGWQDLHYRAEFRMPRADVRDWLARTYPDAPAPRTEFCPDEDADLCLGLGEAEGLPESVSADTVQVSVVHEDAGTARVRFAAFTL</sequence>
<feature type="transmembrane region" description="Helical" evidence="1">
    <location>
        <begin position="18"/>
        <end position="41"/>
    </location>
</feature>
<keyword evidence="1" id="KW-1133">Transmembrane helix</keyword>
<proteinExistence type="predicted"/>
<evidence type="ECO:0000313" key="3">
    <source>
        <dbReference type="Proteomes" id="UP001183881"/>
    </source>
</evidence>
<dbReference type="EMBL" id="JAVRFA010000004">
    <property type="protein sequence ID" value="MDT0394264.1"/>
    <property type="molecule type" value="Genomic_DNA"/>
</dbReference>
<keyword evidence="3" id="KW-1185">Reference proteome</keyword>
<accession>A0ABU2PRI0</accession>
<keyword evidence="1" id="KW-0812">Transmembrane</keyword>
<reference evidence="3" key="1">
    <citation type="submission" date="2023-07" db="EMBL/GenBank/DDBJ databases">
        <title>30 novel species of actinomycetes from the DSMZ collection.</title>
        <authorList>
            <person name="Nouioui I."/>
        </authorList>
    </citation>
    <scope>NUCLEOTIDE SEQUENCE [LARGE SCALE GENOMIC DNA]</scope>
    <source>
        <strain evidence="3">DSM 41636</strain>
    </source>
</reference>
<comment type="caution">
    <text evidence="2">The sequence shown here is derived from an EMBL/GenBank/DDBJ whole genome shotgun (WGS) entry which is preliminary data.</text>
</comment>
<evidence type="ECO:0000313" key="2">
    <source>
        <dbReference type="EMBL" id="MDT0394264.1"/>
    </source>
</evidence>
<dbReference type="Proteomes" id="UP001183881">
    <property type="component" value="Unassembled WGS sequence"/>
</dbReference>
<keyword evidence="1" id="KW-0472">Membrane</keyword>
<organism evidence="2 3">
    <name type="scientific">Streptomyces edwardsiae</name>
    <dbReference type="NCBI Taxonomy" id="3075527"/>
    <lineage>
        <taxon>Bacteria</taxon>
        <taxon>Bacillati</taxon>
        <taxon>Actinomycetota</taxon>
        <taxon>Actinomycetes</taxon>
        <taxon>Kitasatosporales</taxon>
        <taxon>Streptomycetaceae</taxon>
        <taxon>Streptomyces</taxon>
    </lineage>
</organism>
<evidence type="ECO:0008006" key="4">
    <source>
        <dbReference type="Google" id="ProtNLM"/>
    </source>
</evidence>
<dbReference type="RefSeq" id="WP_311641907.1">
    <property type="nucleotide sequence ID" value="NZ_JAVRFA010000004.1"/>
</dbReference>